<evidence type="ECO:0000313" key="9">
    <source>
        <dbReference type="Proteomes" id="UP000516660"/>
    </source>
</evidence>
<evidence type="ECO:0000256" key="1">
    <source>
        <dbReference type="ARBA" id="ARBA00001974"/>
    </source>
</evidence>
<dbReference type="KEGG" id="czh:H9X71_05750"/>
<organism evidence="8 9">
    <name type="scientific">Clavibacter zhangzhiyongii</name>
    <dbReference type="NCBI Taxonomy" id="2768071"/>
    <lineage>
        <taxon>Bacteria</taxon>
        <taxon>Bacillati</taxon>
        <taxon>Actinomycetota</taxon>
        <taxon>Actinomycetes</taxon>
        <taxon>Micrococcales</taxon>
        <taxon>Microbacteriaceae</taxon>
        <taxon>Clavibacter</taxon>
    </lineage>
</organism>
<comment type="cofactor">
    <cofactor evidence="1">
        <name>FAD</name>
        <dbReference type="ChEBI" id="CHEBI:57692"/>
    </cofactor>
</comment>
<dbReference type="PANTHER" id="PTHR42913">
    <property type="entry name" value="APOPTOSIS-INDUCING FACTOR 1"/>
    <property type="match status" value="1"/>
</dbReference>
<dbReference type="GO" id="GO:0003955">
    <property type="term" value="F:NAD(P)H dehydrogenase (quinone) activity"/>
    <property type="evidence" value="ECO:0007669"/>
    <property type="project" value="TreeGrafter"/>
</dbReference>
<gene>
    <name evidence="8" type="ORF">H9X71_05750</name>
</gene>
<evidence type="ECO:0000256" key="3">
    <source>
        <dbReference type="ARBA" id="ARBA00022630"/>
    </source>
</evidence>
<dbReference type="GO" id="GO:0019646">
    <property type="term" value="P:aerobic electron transport chain"/>
    <property type="evidence" value="ECO:0007669"/>
    <property type="project" value="TreeGrafter"/>
</dbReference>
<keyword evidence="4" id="KW-0274">FAD</keyword>
<sequence length="385" mass="39781">MRVVVIGGGYAGVMAANRVAASRGSTGVEVILVTAAEAFVERIRLHEHAAGAAASATVPFSSLLHPAVRVRVCAVERIDAAERVLALAGGDRLRYDALVYAAGSRATMPEGDGVHAIADLRAATRLRADLAILPPGAVVAVVGGGLTAIEAATEIAERHPSLTVRLRTGGEVAPSVAPRSRDRLRRHLARRGIGLEEHASVATTGDVRAALGADAVVWCTGFRGPALAADSGLPVTADGRLRVDAALAVVGGGGRVFGAGDAAVIDDDRHAHQRMGCASALPMGAHAADNVLRVLAGETPVPFSAGFVAQCLSLGRRDGLIQAVTADDRPRRLALTGRPAALVKEAVCRQTLRWLRGEAHRGGSYSWPRGPESAAPTTEEEGAWT</sequence>
<dbReference type="SUPFAM" id="SSF51905">
    <property type="entry name" value="FAD/NAD(P)-binding domain"/>
    <property type="match status" value="2"/>
</dbReference>
<dbReference type="EMBL" id="CP061274">
    <property type="protein sequence ID" value="QOD45214.1"/>
    <property type="molecule type" value="Genomic_DNA"/>
</dbReference>
<keyword evidence="9" id="KW-1185">Reference proteome</keyword>
<evidence type="ECO:0000256" key="6">
    <source>
        <dbReference type="SAM" id="MobiDB-lite"/>
    </source>
</evidence>
<protein>
    <submittedName>
        <fullName evidence="8">FAD-dependent oxidoreductase</fullName>
    </submittedName>
</protein>
<proteinExistence type="inferred from homology"/>
<dbReference type="AlphaFoldDB" id="A0A7L7Z630"/>
<feature type="domain" description="FAD/NAD(P)-binding" evidence="7">
    <location>
        <begin position="1"/>
        <end position="272"/>
    </location>
</feature>
<comment type="similarity">
    <text evidence="2">Belongs to the NADH dehydrogenase family.</text>
</comment>
<evidence type="ECO:0000256" key="5">
    <source>
        <dbReference type="ARBA" id="ARBA00023002"/>
    </source>
</evidence>
<evidence type="ECO:0000256" key="2">
    <source>
        <dbReference type="ARBA" id="ARBA00005272"/>
    </source>
</evidence>
<dbReference type="InterPro" id="IPR023753">
    <property type="entry name" value="FAD/NAD-binding_dom"/>
</dbReference>
<dbReference type="Gene3D" id="3.50.50.100">
    <property type="match status" value="1"/>
</dbReference>
<evidence type="ECO:0000256" key="4">
    <source>
        <dbReference type="ARBA" id="ARBA00022827"/>
    </source>
</evidence>
<dbReference type="Pfam" id="PF07992">
    <property type="entry name" value="Pyr_redox_2"/>
    <property type="match status" value="1"/>
</dbReference>
<feature type="region of interest" description="Disordered" evidence="6">
    <location>
        <begin position="361"/>
        <end position="385"/>
    </location>
</feature>
<name>A0A7L7Z630_9MICO</name>
<dbReference type="PRINTS" id="PR00368">
    <property type="entry name" value="FADPNR"/>
</dbReference>
<keyword evidence="3" id="KW-0285">Flavoprotein</keyword>
<dbReference type="InterPro" id="IPR036188">
    <property type="entry name" value="FAD/NAD-bd_sf"/>
</dbReference>
<keyword evidence="5" id="KW-0560">Oxidoreductase</keyword>
<dbReference type="PRINTS" id="PR00469">
    <property type="entry name" value="PNDRDTASEII"/>
</dbReference>
<accession>A0A7L7Z630</accession>
<reference evidence="8 9" key="1">
    <citation type="submission" date="2020-08" db="EMBL/GenBank/DDBJ databases">
        <title>Description of Clavibacter zhangzhiyonge sp. nov., a phytopathogenic actinobacterium isolated from barley seeds, causing leaf brown spot and decline.</title>
        <authorList>
            <person name="Tian Q."/>
            <person name="Chuan J."/>
            <person name="Zhao W."/>
            <person name="Li X."/>
        </authorList>
    </citation>
    <scope>NUCLEOTIDE SEQUENCE [LARGE SCALE GENOMIC DNA]</scope>
    <source>
        <strain evidence="8 9">DM1</strain>
    </source>
</reference>
<dbReference type="InterPro" id="IPR051169">
    <property type="entry name" value="NADH-Q_oxidoreductase"/>
</dbReference>
<dbReference type="Proteomes" id="UP000516660">
    <property type="component" value="Chromosome"/>
</dbReference>
<evidence type="ECO:0000313" key="8">
    <source>
        <dbReference type="EMBL" id="QOD45214.1"/>
    </source>
</evidence>
<evidence type="ECO:0000259" key="7">
    <source>
        <dbReference type="Pfam" id="PF07992"/>
    </source>
</evidence>
<dbReference type="PANTHER" id="PTHR42913:SF3">
    <property type="entry name" value="64 KDA MITOCHONDRIAL NADH DEHYDROGENASE (EUROFUNG)"/>
    <property type="match status" value="1"/>
</dbReference>